<protein>
    <submittedName>
        <fullName evidence="1">Sugar kinase</fullName>
    </submittedName>
</protein>
<keyword evidence="2" id="KW-1185">Reference proteome</keyword>
<dbReference type="Proteomes" id="UP001596442">
    <property type="component" value="Unassembled WGS sequence"/>
</dbReference>
<keyword evidence="1" id="KW-0808">Transferase</keyword>
<name>A0ABD5SJ15_9EURY</name>
<dbReference type="AlphaFoldDB" id="A0ABD5SJ15"/>
<feature type="non-terminal residue" evidence="1">
    <location>
        <position position="65"/>
    </location>
</feature>
<proteinExistence type="predicted"/>
<dbReference type="EMBL" id="JBHSWW010000667">
    <property type="protein sequence ID" value="MFC6755275.1"/>
    <property type="molecule type" value="Genomic_DNA"/>
</dbReference>
<dbReference type="GO" id="GO:0016301">
    <property type="term" value="F:kinase activity"/>
    <property type="evidence" value="ECO:0007669"/>
    <property type="project" value="UniProtKB-KW"/>
</dbReference>
<evidence type="ECO:0000313" key="2">
    <source>
        <dbReference type="Proteomes" id="UP001596442"/>
    </source>
</evidence>
<comment type="caution">
    <text evidence="1">The sequence shown here is derived from an EMBL/GenBank/DDBJ whole genome shotgun (WGS) entry which is preliminary data.</text>
</comment>
<keyword evidence="1" id="KW-0418">Kinase</keyword>
<evidence type="ECO:0000313" key="1">
    <source>
        <dbReference type="EMBL" id="MFC6755275.1"/>
    </source>
</evidence>
<accession>A0ABD5SJ15</accession>
<sequence>MTRERATAFVPGHVTAFFSAHPADSPAAAGSRGAGLTLTDAVEATVELGGDTGDTPDSPSLSLNG</sequence>
<gene>
    <name evidence="1" type="ORF">ACFQEU_17645</name>
</gene>
<reference evidence="1 2" key="1">
    <citation type="journal article" date="2019" name="Int. J. Syst. Evol. Microbiol.">
        <title>The Global Catalogue of Microorganisms (GCM) 10K type strain sequencing project: providing services to taxonomists for standard genome sequencing and annotation.</title>
        <authorList>
            <consortium name="The Broad Institute Genomics Platform"/>
            <consortium name="The Broad Institute Genome Sequencing Center for Infectious Disease"/>
            <person name="Wu L."/>
            <person name="Ma J."/>
        </authorList>
    </citation>
    <scope>NUCLEOTIDE SEQUENCE [LARGE SCALE GENOMIC DNA]</scope>
    <source>
        <strain evidence="1 2">CGMCC 1.3239</strain>
    </source>
</reference>
<organism evidence="1 2">
    <name type="scientific">Halorubrum tibetense</name>
    <dbReference type="NCBI Taxonomy" id="175631"/>
    <lineage>
        <taxon>Archaea</taxon>
        <taxon>Methanobacteriati</taxon>
        <taxon>Methanobacteriota</taxon>
        <taxon>Stenosarchaea group</taxon>
        <taxon>Halobacteria</taxon>
        <taxon>Halobacteriales</taxon>
        <taxon>Haloferacaceae</taxon>
        <taxon>Halorubrum</taxon>
    </lineage>
</organism>